<sequence>MTPANPAPAAAKLLSTIEPAPTTLRGLTRQLGPGLILSAIIVGAGELIVTPKLGAEVGFRLLWFIILGCLVKVFVQIELGRYAVTRGRTTLEALNTLPGPRLIVSWVMWIWLAMYLCLVPQVAGIVGGVATALKLGGAAIPVGWLAVLVGASTAALLVVGRYRLVESFSTVLVGAFTVTTLVAVVALQFTPYAVTGEQLASGLSFHLPANLATAFGAFGLIGVGASELIYYPYWCLEKGYARKIGPDDGTPEWRARAAAWLRVMRVDAWLCFTVYTITTIAFYLLGAAILHAKQLQVEDSKMIETLSFMYLDAFGGWSLWVFAIGAIAVLYSTVFGGTASNARLLADSLAVFRLKTYRDAEHRVRWVKISAVILAVAFTSIFLLVGNPVSLVFLGAVAQGMMLPFLAGAALYFHFTSPHRELRARPFSLAGLIVAAVAMTALGGYQVIAALTR</sequence>
<dbReference type="EMBL" id="CP001032">
    <property type="protein sequence ID" value="ACB76823.1"/>
    <property type="molecule type" value="Genomic_DNA"/>
</dbReference>
<organism evidence="6 7">
    <name type="scientific">Opitutus terrae (strain DSM 11246 / JCM 15787 / PB90-1)</name>
    <dbReference type="NCBI Taxonomy" id="452637"/>
    <lineage>
        <taxon>Bacteria</taxon>
        <taxon>Pseudomonadati</taxon>
        <taxon>Verrucomicrobiota</taxon>
        <taxon>Opitutia</taxon>
        <taxon>Opitutales</taxon>
        <taxon>Opitutaceae</taxon>
        <taxon>Opitutus</taxon>
    </lineage>
</organism>
<keyword evidence="4 5" id="KW-0472">Membrane</keyword>
<dbReference type="STRING" id="452637.Oter_3546"/>
<gene>
    <name evidence="6" type="ordered locus">Oter_3546</name>
</gene>
<dbReference type="eggNOG" id="COG1914">
    <property type="taxonomic scope" value="Bacteria"/>
</dbReference>
<dbReference type="RefSeq" id="WP_012376352.1">
    <property type="nucleotide sequence ID" value="NC_010571.1"/>
</dbReference>
<feature type="transmembrane region" description="Helical" evidence="5">
    <location>
        <begin position="103"/>
        <end position="126"/>
    </location>
</feature>
<accession>B1ZVF6</accession>
<feature type="transmembrane region" description="Helical" evidence="5">
    <location>
        <begin position="269"/>
        <end position="292"/>
    </location>
</feature>
<evidence type="ECO:0000313" key="7">
    <source>
        <dbReference type="Proteomes" id="UP000007013"/>
    </source>
</evidence>
<feature type="transmembrane region" description="Helical" evidence="5">
    <location>
        <begin position="61"/>
        <end position="82"/>
    </location>
</feature>
<dbReference type="PANTHER" id="PTHR11706:SF3">
    <property type="entry name" value="METAL ION TRANSPORT PROTEIN"/>
    <property type="match status" value="1"/>
</dbReference>
<dbReference type="Proteomes" id="UP000007013">
    <property type="component" value="Chromosome"/>
</dbReference>
<protein>
    <submittedName>
        <fullName evidence="6">Mn2+ and Fe2+ transporters of the NRAMP family-like protein</fullName>
    </submittedName>
</protein>
<dbReference type="HOGENOM" id="CLU_046131_0_0_0"/>
<dbReference type="GO" id="GO:0034755">
    <property type="term" value="P:iron ion transmembrane transport"/>
    <property type="evidence" value="ECO:0007669"/>
    <property type="project" value="TreeGrafter"/>
</dbReference>
<feature type="transmembrane region" description="Helical" evidence="5">
    <location>
        <begin position="391"/>
        <end position="415"/>
    </location>
</feature>
<dbReference type="InterPro" id="IPR001046">
    <property type="entry name" value="NRAMP_fam"/>
</dbReference>
<evidence type="ECO:0000256" key="1">
    <source>
        <dbReference type="ARBA" id="ARBA00004141"/>
    </source>
</evidence>
<feature type="transmembrane region" description="Helical" evidence="5">
    <location>
        <begin position="317"/>
        <end position="345"/>
    </location>
</feature>
<dbReference type="Pfam" id="PF01566">
    <property type="entry name" value="Nramp"/>
    <property type="match status" value="1"/>
</dbReference>
<dbReference type="KEGG" id="ote:Oter_3546"/>
<evidence type="ECO:0000256" key="5">
    <source>
        <dbReference type="SAM" id="Phobius"/>
    </source>
</evidence>
<evidence type="ECO:0000256" key="4">
    <source>
        <dbReference type="ARBA" id="ARBA00023136"/>
    </source>
</evidence>
<dbReference type="NCBIfam" id="NF037982">
    <property type="entry name" value="Nramp_1"/>
    <property type="match status" value="1"/>
</dbReference>
<dbReference type="OrthoDB" id="9787548at2"/>
<feature type="transmembrane region" description="Helical" evidence="5">
    <location>
        <begin position="31"/>
        <end position="49"/>
    </location>
</feature>
<dbReference type="AlphaFoldDB" id="B1ZVF6"/>
<dbReference type="PANTHER" id="PTHR11706">
    <property type="entry name" value="SOLUTE CARRIER PROTEIN FAMILY 11 MEMBER"/>
    <property type="match status" value="1"/>
</dbReference>
<dbReference type="GO" id="GO:0015086">
    <property type="term" value="F:cadmium ion transmembrane transporter activity"/>
    <property type="evidence" value="ECO:0007669"/>
    <property type="project" value="TreeGrafter"/>
</dbReference>
<evidence type="ECO:0000256" key="3">
    <source>
        <dbReference type="ARBA" id="ARBA00022989"/>
    </source>
</evidence>
<feature type="transmembrane region" description="Helical" evidence="5">
    <location>
        <begin position="427"/>
        <end position="448"/>
    </location>
</feature>
<name>B1ZVF6_OPITP</name>
<feature type="transmembrane region" description="Helical" evidence="5">
    <location>
        <begin position="138"/>
        <end position="159"/>
    </location>
</feature>
<evidence type="ECO:0000313" key="6">
    <source>
        <dbReference type="EMBL" id="ACB76823.1"/>
    </source>
</evidence>
<keyword evidence="7" id="KW-1185">Reference proteome</keyword>
<feature type="transmembrane region" description="Helical" evidence="5">
    <location>
        <begin position="171"/>
        <end position="194"/>
    </location>
</feature>
<proteinExistence type="predicted"/>
<dbReference type="GO" id="GO:0005384">
    <property type="term" value="F:manganese ion transmembrane transporter activity"/>
    <property type="evidence" value="ECO:0007669"/>
    <property type="project" value="TreeGrafter"/>
</dbReference>
<comment type="subcellular location">
    <subcellularLocation>
        <location evidence="1">Membrane</location>
        <topology evidence="1">Multi-pass membrane protein</topology>
    </subcellularLocation>
</comment>
<feature type="transmembrane region" description="Helical" evidence="5">
    <location>
        <begin position="366"/>
        <end position="385"/>
    </location>
</feature>
<keyword evidence="2 5" id="KW-0812">Transmembrane</keyword>
<keyword evidence="3 5" id="KW-1133">Transmembrane helix</keyword>
<feature type="transmembrane region" description="Helical" evidence="5">
    <location>
        <begin position="214"/>
        <end position="233"/>
    </location>
</feature>
<dbReference type="GO" id="GO:0005886">
    <property type="term" value="C:plasma membrane"/>
    <property type="evidence" value="ECO:0007669"/>
    <property type="project" value="TreeGrafter"/>
</dbReference>
<evidence type="ECO:0000256" key="2">
    <source>
        <dbReference type="ARBA" id="ARBA00022692"/>
    </source>
</evidence>
<reference evidence="6 7" key="1">
    <citation type="journal article" date="2011" name="J. Bacteriol.">
        <title>Genome sequence of the verrucomicrobium Opitutus terrae PB90-1, an abundant inhabitant of rice paddy soil ecosystems.</title>
        <authorList>
            <person name="van Passel M.W."/>
            <person name="Kant R."/>
            <person name="Palva A."/>
            <person name="Copeland A."/>
            <person name="Lucas S."/>
            <person name="Lapidus A."/>
            <person name="Glavina del Rio T."/>
            <person name="Pitluck S."/>
            <person name="Goltsman E."/>
            <person name="Clum A."/>
            <person name="Sun H."/>
            <person name="Schmutz J."/>
            <person name="Larimer F.W."/>
            <person name="Land M.L."/>
            <person name="Hauser L."/>
            <person name="Kyrpides N."/>
            <person name="Mikhailova N."/>
            <person name="Richardson P.P."/>
            <person name="Janssen P.H."/>
            <person name="de Vos W.M."/>
            <person name="Smidt H."/>
        </authorList>
    </citation>
    <scope>NUCLEOTIDE SEQUENCE [LARGE SCALE GENOMIC DNA]</scope>
    <source>
        <strain evidence="7">DSM 11246 / JCM 15787 / PB90-1</strain>
    </source>
</reference>